<dbReference type="Pfam" id="PF06551">
    <property type="entry name" value="DUF1120"/>
    <property type="match status" value="1"/>
</dbReference>
<proteinExistence type="predicted"/>
<dbReference type="RefSeq" id="WP_181540433.1">
    <property type="nucleotide sequence ID" value="NZ_CP056333.1"/>
</dbReference>
<dbReference type="Proteomes" id="UP000512043">
    <property type="component" value="Chromosome"/>
</dbReference>
<name>A0ABD7AUW7_CITFR</name>
<accession>A0ABD7AUW7</accession>
<dbReference type="EMBL" id="CP056597">
    <property type="protein sequence ID" value="QLY35727.1"/>
    <property type="molecule type" value="Genomic_DNA"/>
</dbReference>
<dbReference type="InterPro" id="IPR036937">
    <property type="entry name" value="Adhesion_dom_fimbrial_sf"/>
</dbReference>
<feature type="signal peptide" evidence="1">
    <location>
        <begin position="1"/>
        <end position="23"/>
    </location>
</feature>
<feature type="chain" id="PRO_5044839294" evidence="1">
    <location>
        <begin position="24"/>
        <end position="233"/>
    </location>
</feature>
<organism evidence="2 3">
    <name type="scientific">Citrobacter freundii</name>
    <dbReference type="NCBI Taxonomy" id="546"/>
    <lineage>
        <taxon>Bacteria</taxon>
        <taxon>Pseudomonadati</taxon>
        <taxon>Pseudomonadota</taxon>
        <taxon>Gammaproteobacteria</taxon>
        <taxon>Enterobacterales</taxon>
        <taxon>Enterobacteriaceae</taxon>
        <taxon>Citrobacter</taxon>
        <taxon>Citrobacter freundii complex</taxon>
    </lineage>
</organism>
<keyword evidence="1" id="KW-0732">Signal</keyword>
<gene>
    <name evidence="2" type="ORF">HV164_04000</name>
</gene>
<evidence type="ECO:0000313" key="2">
    <source>
        <dbReference type="EMBL" id="QLY35727.1"/>
    </source>
</evidence>
<sequence length="233" mass="24914">MKTGMFKYSLLAATMAFSGLTMAANPSTTLLVKGQVSTGTCTATLDTPNIDLGTISTDKLPATGSYAAITYSSAKRFSLLVNCTSPLKYEISLTDNRADSAIPASETSENHEGRVFGLGKASDGTTNIGGYELFVEYYYESGTKKDSITRLPEDGSPWVSSTQGVTLTPINNALGFTNNRMYQAMAEPGTLEPMASQAAEFRYRIAAFISSGLGSITDQENVDGNMTFNIDYL</sequence>
<protein>
    <submittedName>
        <fullName evidence="2">DUF1120 domain-containing protein</fullName>
    </submittedName>
</protein>
<evidence type="ECO:0000313" key="3">
    <source>
        <dbReference type="Proteomes" id="UP000512043"/>
    </source>
</evidence>
<dbReference type="InterPro" id="IPR010546">
    <property type="entry name" value="DUF1120"/>
</dbReference>
<dbReference type="AlphaFoldDB" id="A0ABD7AUW7"/>
<evidence type="ECO:0000256" key="1">
    <source>
        <dbReference type="SAM" id="SignalP"/>
    </source>
</evidence>
<reference evidence="3" key="1">
    <citation type="submission" date="2020-06" db="EMBL/GenBank/DDBJ databases">
        <title>REHAB project genomes.</title>
        <authorList>
            <person name="Shaw L.P."/>
        </authorList>
    </citation>
    <scope>NUCLEOTIDE SEQUENCE [LARGE SCALE GENOMIC DNA]</scope>
    <source>
        <strain evidence="3">RHBSTW-00334</strain>
    </source>
</reference>
<dbReference type="Gene3D" id="2.60.40.1090">
    <property type="entry name" value="Fimbrial-type adhesion domain"/>
    <property type="match status" value="1"/>
</dbReference>